<dbReference type="Gene3D" id="3.30.930.10">
    <property type="entry name" value="Bira Bifunctional Protein, Domain 2"/>
    <property type="match status" value="1"/>
</dbReference>
<dbReference type="InterPro" id="IPR020605">
    <property type="entry name" value="Octanoyltransferase_CS"/>
</dbReference>
<evidence type="ECO:0000313" key="10">
    <source>
        <dbReference type="EMBL" id="EFN56622.1"/>
    </source>
</evidence>
<dbReference type="KEGG" id="cvr:CHLNCDRAFT_12548"/>
<dbReference type="CDD" id="cd16444">
    <property type="entry name" value="LipB"/>
    <property type="match status" value="1"/>
</dbReference>
<sequence length="174" mass="18892">IPYQQAWDWQKGMVEAVGSSSATLGSLVLLQHPPVYTLGTGATEGHLKFDGAAPPLPLYRTERGGEVTYHGPGQLVLYPILDLRRPPLQQDLHWYLRQLEEVAIRALEAASGLRGERIPGLTGVWVGGQKVAAIGVRASRWVTYHGLALNVVNDLAPFRQIVPCGIADRPVASV</sequence>
<evidence type="ECO:0000313" key="11">
    <source>
        <dbReference type="Proteomes" id="UP000008141"/>
    </source>
</evidence>
<dbReference type="EC" id="2.3.1.181" evidence="3"/>
<dbReference type="PIRSF" id="PIRSF016262">
    <property type="entry name" value="LPLase"/>
    <property type="match status" value="1"/>
</dbReference>
<feature type="non-terminal residue" evidence="10">
    <location>
        <position position="1"/>
    </location>
</feature>
<dbReference type="UniPathway" id="UPA00538">
    <property type="reaction ID" value="UER00592"/>
</dbReference>
<dbReference type="PROSITE" id="PS51733">
    <property type="entry name" value="BPL_LPL_CATALYTIC"/>
    <property type="match status" value="1"/>
</dbReference>
<dbReference type="PANTHER" id="PTHR10993:SF7">
    <property type="entry name" value="LIPOYLTRANSFERASE 2, MITOCHONDRIAL-RELATED"/>
    <property type="match status" value="1"/>
</dbReference>
<protein>
    <recommendedName>
        <fullName evidence="3">lipoyl(octanoyl) transferase</fullName>
        <ecNumber evidence="3">2.3.1.181</ecNumber>
    </recommendedName>
</protein>
<feature type="binding site" evidence="7">
    <location>
        <begin position="133"/>
        <end position="135"/>
    </location>
    <ligand>
        <name>substrate</name>
    </ligand>
</feature>
<accession>E1ZBC4</accession>
<organism evidence="11">
    <name type="scientific">Chlorella variabilis</name>
    <name type="common">Green alga</name>
    <dbReference type="NCBI Taxonomy" id="554065"/>
    <lineage>
        <taxon>Eukaryota</taxon>
        <taxon>Viridiplantae</taxon>
        <taxon>Chlorophyta</taxon>
        <taxon>core chlorophytes</taxon>
        <taxon>Trebouxiophyceae</taxon>
        <taxon>Chlorellales</taxon>
        <taxon>Chlorellaceae</taxon>
        <taxon>Chlorella clade</taxon>
        <taxon>Chlorella</taxon>
    </lineage>
</organism>
<dbReference type="InterPro" id="IPR000544">
    <property type="entry name" value="Octanoyltransferase"/>
</dbReference>
<keyword evidence="4" id="KW-0808">Transferase</keyword>
<feature type="domain" description="BPL/LPL catalytic" evidence="9">
    <location>
        <begin position="21"/>
        <end position="174"/>
    </location>
</feature>
<dbReference type="Pfam" id="PF21948">
    <property type="entry name" value="LplA-B_cat"/>
    <property type="match status" value="1"/>
</dbReference>
<feature type="active site" description="Acyl-thioester intermediate" evidence="6">
    <location>
        <position position="164"/>
    </location>
</feature>
<dbReference type="InterPro" id="IPR004143">
    <property type="entry name" value="BPL_LPL_catalytic"/>
</dbReference>
<evidence type="ECO:0000256" key="7">
    <source>
        <dbReference type="PIRSR" id="PIRSR016262-2"/>
    </source>
</evidence>
<dbReference type="SUPFAM" id="SSF55681">
    <property type="entry name" value="Class II aaRS and biotin synthetases"/>
    <property type="match status" value="1"/>
</dbReference>
<dbReference type="Proteomes" id="UP000008141">
    <property type="component" value="Unassembled WGS sequence"/>
</dbReference>
<keyword evidence="11" id="KW-1185">Reference proteome</keyword>
<evidence type="ECO:0000259" key="9">
    <source>
        <dbReference type="PROSITE" id="PS51733"/>
    </source>
</evidence>
<feature type="site" description="Lowers pKa of active site Cys" evidence="8">
    <location>
        <position position="130"/>
    </location>
</feature>
<gene>
    <name evidence="10" type="ORF">CHLNCDRAFT_12548</name>
</gene>
<dbReference type="PANTHER" id="PTHR10993">
    <property type="entry name" value="OCTANOYLTRANSFERASE"/>
    <property type="match status" value="1"/>
</dbReference>
<dbReference type="EMBL" id="GL433841">
    <property type="protein sequence ID" value="EFN56622.1"/>
    <property type="molecule type" value="Genomic_DNA"/>
</dbReference>
<dbReference type="FunCoup" id="E1ZBC4">
    <property type="interactions" value="308"/>
</dbReference>
<dbReference type="GO" id="GO:0009249">
    <property type="term" value="P:protein lipoylation"/>
    <property type="evidence" value="ECO:0007669"/>
    <property type="project" value="InterPro"/>
</dbReference>
<comment type="pathway">
    <text evidence="1">Protein modification; protein lipoylation via endogenous pathway; protein N(6)-(lipoyl)lysine from octanoyl-[acyl-carrier-protein]: step 1/2.</text>
</comment>
<dbReference type="OMA" id="IQRNEDC"/>
<comment type="similarity">
    <text evidence="2">Belongs to the LipB family.</text>
</comment>
<evidence type="ECO:0000256" key="6">
    <source>
        <dbReference type="PIRSR" id="PIRSR016262-1"/>
    </source>
</evidence>
<evidence type="ECO:0000256" key="1">
    <source>
        <dbReference type="ARBA" id="ARBA00004821"/>
    </source>
</evidence>
<evidence type="ECO:0000256" key="3">
    <source>
        <dbReference type="ARBA" id="ARBA00012334"/>
    </source>
</evidence>
<dbReference type="OrthoDB" id="19908at2759"/>
<keyword evidence="5" id="KW-0012">Acyltransferase</keyword>
<dbReference type="InterPro" id="IPR045864">
    <property type="entry name" value="aa-tRNA-synth_II/BPL/LPL"/>
</dbReference>
<dbReference type="NCBIfam" id="TIGR00214">
    <property type="entry name" value="lipB"/>
    <property type="match status" value="1"/>
</dbReference>
<evidence type="ECO:0000256" key="8">
    <source>
        <dbReference type="PIRSR" id="PIRSR016262-3"/>
    </source>
</evidence>
<evidence type="ECO:0000256" key="5">
    <source>
        <dbReference type="ARBA" id="ARBA00023315"/>
    </source>
</evidence>
<dbReference type="InParanoid" id="E1ZBC4"/>
<dbReference type="AlphaFoldDB" id="E1ZBC4"/>
<dbReference type="NCBIfam" id="NF010925">
    <property type="entry name" value="PRK14345.1"/>
    <property type="match status" value="1"/>
</dbReference>
<name>E1ZBC4_CHLVA</name>
<dbReference type="PROSITE" id="PS01313">
    <property type="entry name" value="LIPB"/>
    <property type="match status" value="1"/>
</dbReference>
<dbReference type="GO" id="GO:0033819">
    <property type="term" value="F:lipoyl(octanoyl) transferase activity"/>
    <property type="evidence" value="ECO:0007669"/>
    <property type="project" value="UniProtKB-EC"/>
</dbReference>
<dbReference type="eggNOG" id="KOG0325">
    <property type="taxonomic scope" value="Eukaryota"/>
</dbReference>
<proteinExistence type="inferred from homology"/>
<dbReference type="RefSeq" id="XP_005848724.1">
    <property type="nucleotide sequence ID" value="XM_005848662.1"/>
</dbReference>
<feature type="binding site" evidence="7">
    <location>
        <begin position="63"/>
        <end position="70"/>
    </location>
    <ligand>
        <name>substrate</name>
    </ligand>
</feature>
<feature type="binding site" evidence="7">
    <location>
        <begin position="146"/>
        <end position="148"/>
    </location>
    <ligand>
        <name>substrate</name>
    </ligand>
</feature>
<dbReference type="STRING" id="554065.E1ZBC4"/>
<evidence type="ECO:0000256" key="4">
    <source>
        <dbReference type="ARBA" id="ARBA00022679"/>
    </source>
</evidence>
<evidence type="ECO:0000256" key="2">
    <source>
        <dbReference type="ARBA" id="ARBA00007907"/>
    </source>
</evidence>
<reference evidence="10 11" key="1">
    <citation type="journal article" date="2010" name="Plant Cell">
        <title>The Chlorella variabilis NC64A genome reveals adaptation to photosymbiosis, coevolution with viruses, and cryptic sex.</title>
        <authorList>
            <person name="Blanc G."/>
            <person name="Duncan G."/>
            <person name="Agarkova I."/>
            <person name="Borodovsky M."/>
            <person name="Gurnon J."/>
            <person name="Kuo A."/>
            <person name="Lindquist E."/>
            <person name="Lucas S."/>
            <person name="Pangilinan J."/>
            <person name="Polle J."/>
            <person name="Salamov A."/>
            <person name="Terry A."/>
            <person name="Yamada T."/>
            <person name="Dunigan D.D."/>
            <person name="Grigoriev I.V."/>
            <person name="Claverie J.M."/>
            <person name="Van Etten J.L."/>
        </authorList>
    </citation>
    <scope>NUCLEOTIDE SEQUENCE [LARGE SCALE GENOMIC DNA]</scope>
    <source>
        <strain evidence="10 11">NC64A</strain>
    </source>
</reference>
<dbReference type="GeneID" id="17356051"/>
<feature type="non-terminal residue" evidence="10">
    <location>
        <position position="174"/>
    </location>
</feature>